<reference evidence="1" key="1">
    <citation type="submission" date="2022-02" db="EMBL/GenBank/DDBJ databases">
        <title>Plant Genome Project.</title>
        <authorList>
            <person name="Zhang R.-G."/>
        </authorList>
    </citation>
    <scope>NUCLEOTIDE SEQUENCE</scope>
    <source>
        <strain evidence="1">AT1</strain>
    </source>
</reference>
<protein>
    <submittedName>
        <fullName evidence="1">Uncharacterized protein</fullName>
    </submittedName>
</protein>
<gene>
    <name evidence="1" type="ORF">RHMOL_Rhmol04G0317300</name>
</gene>
<proteinExistence type="predicted"/>
<sequence length="341" mass="38167">MRPIEGLTLTVDIDRQEVVKISNTRRGIPVPKSANTDYRYVAQAKAPEMEPINPISIEQPNGPSYRVEDRHTVRWANWVFHLKPDQRAGMIISRATVRDSETGEPRSVMYKGFASELFVPYMDPDEAWYFKSYMDEGEFGLGADGSPYVQPNMICLFERYAGYTKNYGPVLKLRVNSLELQLPSIFVPISSVHRCIPKIALAAVPPPLTTQAQRSSRPRCSSRRRIIPRRRLQPFHRDRWRRYHGPPGGCQAAGDTPVLIVIVASIEHWYTDQILGALDDSGVEEGAADPFLDGIDQILTVAVESLCDGLHRAADAAPEADSTSVLTPLLHTHSHTILLSL</sequence>
<evidence type="ECO:0000313" key="1">
    <source>
        <dbReference type="EMBL" id="KAI8561174.1"/>
    </source>
</evidence>
<name>A0ACC0P807_RHOML</name>
<dbReference type="Proteomes" id="UP001062846">
    <property type="component" value="Chromosome 4"/>
</dbReference>
<comment type="caution">
    <text evidence="1">The sequence shown here is derived from an EMBL/GenBank/DDBJ whole genome shotgun (WGS) entry which is preliminary data.</text>
</comment>
<dbReference type="EMBL" id="CM046391">
    <property type="protein sequence ID" value="KAI8561174.1"/>
    <property type="molecule type" value="Genomic_DNA"/>
</dbReference>
<organism evidence="1 2">
    <name type="scientific">Rhododendron molle</name>
    <name type="common">Chinese azalea</name>
    <name type="synonym">Azalea mollis</name>
    <dbReference type="NCBI Taxonomy" id="49168"/>
    <lineage>
        <taxon>Eukaryota</taxon>
        <taxon>Viridiplantae</taxon>
        <taxon>Streptophyta</taxon>
        <taxon>Embryophyta</taxon>
        <taxon>Tracheophyta</taxon>
        <taxon>Spermatophyta</taxon>
        <taxon>Magnoliopsida</taxon>
        <taxon>eudicotyledons</taxon>
        <taxon>Gunneridae</taxon>
        <taxon>Pentapetalae</taxon>
        <taxon>asterids</taxon>
        <taxon>Ericales</taxon>
        <taxon>Ericaceae</taxon>
        <taxon>Ericoideae</taxon>
        <taxon>Rhodoreae</taxon>
        <taxon>Rhododendron</taxon>
    </lineage>
</organism>
<accession>A0ACC0P807</accession>
<evidence type="ECO:0000313" key="2">
    <source>
        <dbReference type="Proteomes" id="UP001062846"/>
    </source>
</evidence>
<keyword evidence="2" id="KW-1185">Reference proteome</keyword>